<dbReference type="SUPFAM" id="SSF48208">
    <property type="entry name" value="Six-hairpin glycosidases"/>
    <property type="match status" value="1"/>
</dbReference>
<dbReference type="InterPro" id="IPR049053">
    <property type="entry name" value="AFCA-like_C"/>
</dbReference>
<dbReference type="Gene3D" id="2.70.98.50">
    <property type="entry name" value="putative glycoside hydrolase family protein from bacillus halodurans"/>
    <property type="match status" value="1"/>
</dbReference>
<proteinExistence type="predicted"/>
<dbReference type="PANTHER" id="PTHR31084">
    <property type="entry name" value="ALPHA-L-FUCOSIDASE 2"/>
    <property type="match status" value="1"/>
</dbReference>
<reference evidence="4 5" key="1">
    <citation type="journal article" date="2018" name="J. Microbiol.">
        <title>Aestuariibaculum marinum sp. nov., a marine bacterium isolated from seawater in South Korea.</title>
        <authorList>
            <person name="Choi J."/>
            <person name="Lee D."/>
            <person name="Jang J.H."/>
            <person name="Cha S."/>
            <person name="Seo T."/>
        </authorList>
    </citation>
    <scope>NUCLEOTIDE SEQUENCE [LARGE SCALE GENOMIC DNA]</scope>
    <source>
        <strain evidence="4 5">IP7</strain>
    </source>
</reference>
<evidence type="ECO:0000259" key="2">
    <source>
        <dbReference type="Pfam" id="PF21307"/>
    </source>
</evidence>
<evidence type="ECO:0000313" key="5">
    <source>
        <dbReference type="Proteomes" id="UP000621516"/>
    </source>
</evidence>
<dbReference type="Gene3D" id="1.50.10.10">
    <property type="match status" value="1"/>
</dbReference>
<comment type="caution">
    <text evidence="4">The sequence shown here is derived from an EMBL/GenBank/DDBJ whole genome shotgun (WGS) entry which is preliminary data.</text>
</comment>
<dbReference type="InterPro" id="IPR012341">
    <property type="entry name" value="6hp_glycosidase-like_sf"/>
</dbReference>
<name>A0A8J6U8X3_9FLAO</name>
<dbReference type="EMBL" id="JACVXD010000002">
    <property type="protein sequence ID" value="MBD0823736.1"/>
    <property type="molecule type" value="Genomic_DNA"/>
</dbReference>
<dbReference type="InterPro" id="IPR016518">
    <property type="entry name" value="Alpha-L-fucosidase"/>
</dbReference>
<evidence type="ECO:0000259" key="3">
    <source>
        <dbReference type="Pfam" id="PF22124"/>
    </source>
</evidence>
<dbReference type="InterPro" id="IPR013780">
    <property type="entry name" value="Glyco_hydro_b"/>
</dbReference>
<dbReference type="Pfam" id="PF14498">
    <property type="entry name" value="Glyco_hyd_65N_2"/>
    <property type="match status" value="1"/>
</dbReference>
<sequence length="831" mass="94269">MTITKNYIFKTCVWLLSVVFFTSCNTEEPVKTPSKNVLWYDQPANNWNEALPIGNGRIGGMLFGGIEHDRIQLNEETVWAGEPGNNITKDYYQDVENLRTLLFNGKYEEAQKMALDVFPKSTPENNNYGVPYQTVGNLNISFENQNNPTNYRRELDIENAVSSVSYASNGVNFKREYFVSYPNQVMVIHLTADKPKQLNFSINLDSPQKTHIVKTENGALKLTGTGGDYENKTGKINFSALVYPKLTGGDLITKDNTLNIKNADKVTLLVSIGTNFKSYNDLSNSPDEIANKHLEQSSKLSYKDLKEQHIEDYQKLFKRVSLTLSEQVNDSIPTNKRLENFATQEDLSLVSLYFQFGRYLLISSSRPGGQPANLQGIWNDRLSPPWDSKYTVNINTEMNYWPAEVTNLSELHQPLFSILEDLAVTGQESAQKMYHAKGWNMHHNTDIWRVTGMIDGGFYGFWPMGGAWLSQHLWQHYLFTGDKKFLEKYYPILKSSAEFYADVLQREPENDWLVVAPSMSPENKYISGVGITYGTTMDNQLVFDVFSNVINASKVLDLDTEFADTLSVLKAQLPPMQIGKYGQLQEWIKDWDKPGDKHRHISHLYGLHPSAQISPFKNPDLFKAAEQTLEFRGDISTGWSMGWKVNFWARMLNGNRAYKLIKTQLTLVEDGTESGGTYPNLFDAHPPFQIDGNFGCTAGIAEMLIQSHDEALHLLPALPVSWSQGEVKGLKARGGFEVDLKWNNNQLESVKITSALGGNLRLRTREVLVDDSGYELTKATGENSNPFYQTPDIKQPLISEDAEIKPLELSTYYLYDIPTKKGKIYEFHIKK</sequence>
<dbReference type="PANTHER" id="PTHR31084:SF0">
    <property type="entry name" value="ALPHA-L-FUCOSIDASE 2"/>
    <property type="match status" value="1"/>
</dbReference>
<dbReference type="FunFam" id="1.50.10.10:FF:000028">
    <property type="entry name" value="Alpha-L-fucosidase 2"/>
    <property type="match status" value="1"/>
</dbReference>
<gene>
    <name evidence="4" type="ORF">ICJ85_06855</name>
</gene>
<dbReference type="PIRSF" id="PIRSF007663">
    <property type="entry name" value="UCP007663"/>
    <property type="match status" value="1"/>
</dbReference>
<dbReference type="Pfam" id="PF22124">
    <property type="entry name" value="Glyco_hydro_95_cat"/>
    <property type="match status" value="1"/>
</dbReference>
<evidence type="ECO:0000259" key="1">
    <source>
        <dbReference type="Pfam" id="PF14498"/>
    </source>
</evidence>
<dbReference type="GO" id="GO:0005975">
    <property type="term" value="P:carbohydrate metabolic process"/>
    <property type="evidence" value="ECO:0007669"/>
    <property type="project" value="InterPro"/>
</dbReference>
<dbReference type="PROSITE" id="PS51257">
    <property type="entry name" value="PROKAR_LIPOPROTEIN"/>
    <property type="match status" value="1"/>
</dbReference>
<accession>A0A8J6U8X3</accession>
<dbReference type="GO" id="GO:0004560">
    <property type="term" value="F:alpha-L-fucosidase activity"/>
    <property type="evidence" value="ECO:0007669"/>
    <property type="project" value="InterPro"/>
</dbReference>
<dbReference type="InterPro" id="IPR027414">
    <property type="entry name" value="GH95_N_dom"/>
</dbReference>
<evidence type="ECO:0000313" key="4">
    <source>
        <dbReference type="EMBL" id="MBD0823736.1"/>
    </source>
</evidence>
<keyword evidence="5" id="KW-1185">Reference proteome</keyword>
<feature type="domain" description="Alpha fucosidase A-like C-terminal" evidence="2">
    <location>
        <begin position="706"/>
        <end position="782"/>
    </location>
</feature>
<dbReference type="RefSeq" id="WP_188223024.1">
    <property type="nucleotide sequence ID" value="NZ_JACVXD010000002.1"/>
</dbReference>
<feature type="domain" description="Glycosyl hydrolase family 95 catalytic" evidence="3">
    <location>
        <begin position="301"/>
        <end position="704"/>
    </location>
</feature>
<protein>
    <submittedName>
        <fullName evidence="4">Glycoside hydrolase family 95 protein</fullName>
    </submittedName>
</protein>
<dbReference type="Gene3D" id="2.60.40.1180">
    <property type="entry name" value="Golgi alpha-mannosidase II"/>
    <property type="match status" value="1"/>
</dbReference>
<dbReference type="AlphaFoldDB" id="A0A8J6U8X3"/>
<keyword evidence="4" id="KW-0378">Hydrolase</keyword>
<dbReference type="InterPro" id="IPR008928">
    <property type="entry name" value="6-hairpin_glycosidase_sf"/>
</dbReference>
<dbReference type="Proteomes" id="UP000621516">
    <property type="component" value="Unassembled WGS sequence"/>
</dbReference>
<dbReference type="InterPro" id="IPR054363">
    <property type="entry name" value="GH95_cat"/>
</dbReference>
<organism evidence="4 5">
    <name type="scientific">Aestuariibaculum marinum</name>
    <dbReference type="NCBI Taxonomy" id="2683592"/>
    <lineage>
        <taxon>Bacteria</taxon>
        <taxon>Pseudomonadati</taxon>
        <taxon>Bacteroidota</taxon>
        <taxon>Flavobacteriia</taxon>
        <taxon>Flavobacteriales</taxon>
        <taxon>Flavobacteriaceae</taxon>
    </lineage>
</organism>
<dbReference type="Pfam" id="PF21307">
    <property type="entry name" value="Glyco_hydro_95_C"/>
    <property type="match status" value="1"/>
</dbReference>
<feature type="domain" description="Glycosyl hydrolase family 95 N-terminal" evidence="1">
    <location>
        <begin position="38"/>
        <end position="278"/>
    </location>
</feature>